<keyword evidence="4" id="KW-1185">Reference proteome</keyword>
<dbReference type="Proteomes" id="UP001516400">
    <property type="component" value="Unassembled WGS sequence"/>
</dbReference>
<keyword evidence="1" id="KW-0175">Coiled coil</keyword>
<proteinExistence type="predicted"/>
<feature type="coiled-coil region" evidence="1">
    <location>
        <begin position="555"/>
        <end position="586"/>
    </location>
</feature>
<dbReference type="AlphaFoldDB" id="A0ABD2NQ08"/>
<evidence type="ECO:0000256" key="1">
    <source>
        <dbReference type="SAM" id="Coils"/>
    </source>
</evidence>
<name>A0ABD2NQ08_9CUCU</name>
<organism evidence="3 4">
    <name type="scientific">Cryptolaemus montrouzieri</name>
    <dbReference type="NCBI Taxonomy" id="559131"/>
    <lineage>
        <taxon>Eukaryota</taxon>
        <taxon>Metazoa</taxon>
        <taxon>Ecdysozoa</taxon>
        <taxon>Arthropoda</taxon>
        <taxon>Hexapoda</taxon>
        <taxon>Insecta</taxon>
        <taxon>Pterygota</taxon>
        <taxon>Neoptera</taxon>
        <taxon>Endopterygota</taxon>
        <taxon>Coleoptera</taxon>
        <taxon>Polyphaga</taxon>
        <taxon>Cucujiformia</taxon>
        <taxon>Coccinelloidea</taxon>
        <taxon>Coccinellidae</taxon>
        <taxon>Scymninae</taxon>
        <taxon>Scymnini</taxon>
        <taxon>Cryptolaemus</taxon>
    </lineage>
</organism>
<evidence type="ECO:0000256" key="2">
    <source>
        <dbReference type="SAM" id="MobiDB-lite"/>
    </source>
</evidence>
<feature type="region of interest" description="Disordered" evidence="2">
    <location>
        <begin position="115"/>
        <end position="178"/>
    </location>
</feature>
<reference evidence="3 4" key="1">
    <citation type="journal article" date="2021" name="BMC Biol.">
        <title>Horizontally acquired antibacterial genes associated with adaptive radiation of ladybird beetles.</title>
        <authorList>
            <person name="Li H.S."/>
            <person name="Tang X.F."/>
            <person name="Huang Y.H."/>
            <person name="Xu Z.Y."/>
            <person name="Chen M.L."/>
            <person name="Du X.Y."/>
            <person name="Qiu B.Y."/>
            <person name="Chen P.T."/>
            <person name="Zhang W."/>
            <person name="Slipinski A."/>
            <person name="Escalona H.E."/>
            <person name="Waterhouse R.M."/>
            <person name="Zwick A."/>
            <person name="Pang H."/>
        </authorList>
    </citation>
    <scope>NUCLEOTIDE SEQUENCE [LARGE SCALE GENOMIC DNA]</scope>
    <source>
        <strain evidence="3">SYSU2018</strain>
    </source>
</reference>
<evidence type="ECO:0000313" key="4">
    <source>
        <dbReference type="Proteomes" id="UP001516400"/>
    </source>
</evidence>
<gene>
    <name evidence="3" type="ORF">HHI36_003894</name>
</gene>
<comment type="caution">
    <text evidence="3">The sequence shown here is derived from an EMBL/GenBank/DDBJ whole genome shotgun (WGS) entry which is preliminary data.</text>
</comment>
<protein>
    <submittedName>
        <fullName evidence="3">Uncharacterized protein</fullName>
    </submittedName>
</protein>
<dbReference type="EMBL" id="JABFTP020000144">
    <property type="protein sequence ID" value="KAL3280658.1"/>
    <property type="molecule type" value="Genomic_DNA"/>
</dbReference>
<evidence type="ECO:0000313" key="3">
    <source>
        <dbReference type="EMBL" id="KAL3280658.1"/>
    </source>
</evidence>
<accession>A0ABD2NQ08</accession>
<sequence>MRLKSSDGPISIHSVNDVLNSPKRINTLQNSNITSNLTSNSNLTNTVGNGETTELTSGRIRNIDTLNNVQNELVKVQWCNSAREKQRELSNNVNNQQRNQLVNINNTLAASLRNATHARRGKPASICSESSPDDSLFDYEEAHQSGSSTDATPQDEDRGFDISDTESLSDDGNLNRRRRQKTVLQRRGIVNPNYPGFQHFAHTLDFTIKVSSDTDFTDDDYECEVVSSENRTQFIEKDDEYNNINNNNVEETDDRQVDKIDSVNRLDSVENIQKVFYDKPVLNLDCENLNQNFSDLESSSNNSNQVSDEDITEKLPFQKIEVKLNIRAEEVSYKTKNSAEEELETKYSEDIHVAPQDFPEIPAENIVGDFGKEVEDEFGRIAHQNSINVENLKFDFQVHFEPSWERAVVQEIEEAIEKLTELLDFEPTAYKYEFEPNDEQPFSKSPSTQEEKLNVAVVAETSEDTSELPAELLDFEPIAQQFKLQETLAESLQRLSPCRETCPVILQDSQIVHSDMAPTLDNKLTIQNFDTNQAEFKTESNDIAGTKTRIRNFEKMEVESEINELKRDSNRQLEEIECQIKKMKSDTTLSPKSEKEVEKFCKEDMTKDLKEKDEDTVKRESDHVVRRRRDYNQQFGSLIQFPRKDSSKIAANRRSVPAAKEKKKTSIDNYGSFDVYNIETAMPKIDLEAIELHLRAAREEERRVSWLIFLLLHV</sequence>